<evidence type="ECO:0000313" key="3">
    <source>
        <dbReference type="Proteomes" id="UP000184147"/>
    </source>
</evidence>
<accession>A0A1M5E106</accession>
<protein>
    <submittedName>
        <fullName evidence="2">Uncharacterized protein</fullName>
    </submittedName>
</protein>
<keyword evidence="1" id="KW-0732">Signal</keyword>
<feature type="chain" id="PRO_5012951439" evidence="1">
    <location>
        <begin position="27"/>
        <end position="148"/>
    </location>
</feature>
<dbReference type="STRING" id="1124188.SAMN05444377_11723"/>
<evidence type="ECO:0000256" key="1">
    <source>
        <dbReference type="SAM" id="SignalP"/>
    </source>
</evidence>
<dbReference type="EMBL" id="FQVQ01000017">
    <property type="protein sequence ID" value="SHF72913.1"/>
    <property type="molecule type" value="Genomic_DNA"/>
</dbReference>
<gene>
    <name evidence="2" type="ORF">SAMN05444377_11723</name>
</gene>
<evidence type="ECO:0000313" key="2">
    <source>
        <dbReference type="EMBL" id="SHF72913.1"/>
    </source>
</evidence>
<sequence>MPMKTSQLKHFTWLLCLLAQVLTAQTADCTGTYSRHILTVDMDILDYQITLKNDGTFTFNYYSKLKKRIPVEEQKVGQGTWVLEKNIITFTNATSPSDTSQNLLDFSETKARWIAPSPRNTSATVKPQQLMFLSSKVNWLPRLLLEKT</sequence>
<dbReference type="Proteomes" id="UP000184147">
    <property type="component" value="Unassembled WGS sequence"/>
</dbReference>
<reference evidence="2 3" key="1">
    <citation type="submission" date="2016-11" db="EMBL/GenBank/DDBJ databases">
        <authorList>
            <person name="Jaros S."/>
            <person name="Januszkiewicz K."/>
            <person name="Wedrychowicz H."/>
        </authorList>
    </citation>
    <scope>NUCLEOTIDE SEQUENCE [LARGE SCALE GENOMIC DNA]</scope>
    <source>
        <strain evidence="2 3">DSM 25660</strain>
    </source>
</reference>
<organism evidence="2 3">
    <name type="scientific">Flavobacterium fontis</name>
    <dbReference type="NCBI Taxonomy" id="1124188"/>
    <lineage>
        <taxon>Bacteria</taxon>
        <taxon>Pseudomonadati</taxon>
        <taxon>Bacteroidota</taxon>
        <taxon>Flavobacteriia</taxon>
        <taxon>Flavobacteriales</taxon>
        <taxon>Flavobacteriaceae</taxon>
        <taxon>Flavobacterium</taxon>
    </lineage>
</organism>
<keyword evidence="3" id="KW-1185">Reference proteome</keyword>
<proteinExistence type="predicted"/>
<name>A0A1M5E106_9FLAO</name>
<feature type="signal peptide" evidence="1">
    <location>
        <begin position="1"/>
        <end position="26"/>
    </location>
</feature>
<dbReference type="AlphaFoldDB" id="A0A1M5E106"/>